<name>A0A087EBN9_9BIFI</name>
<keyword evidence="4 11" id="KW-0808">Transferase</keyword>
<evidence type="ECO:0000256" key="7">
    <source>
        <dbReference type="ARBA" id="ARBA00022777"/>
    </source>
</evidence>
<keyword evidence="8 11" id="KW-0067">ATP-binding</keyword>
<comment type="caution">
    <text evidence="12">The sequence shown here is derived from an EMBL/GenBank/DDBJ whole genome shotgun (WGS) entry which is preliminary data.</text>
</comment>
<dbReference type="InterPro" id="IPR029056">
    <property type="entry name" value="Ribokinase-like"/>
</dbReference>
<evidence type="ECO:0000256" key="2">
    <source>
        <dbReference type="ARBA" id="ARBA00001946"/>
    </source>
</evidence>
<dbReference type="CDD" id="cd01170">
    <property type="entry name" value="THZ_kinase"/>
    <property type="match status" value="1"/>
</dbReference>
<comment type="similarity">
    <text evidence="11">Belongs to the Thz kinase family.</text>
</comment>
<feature type="binding site" evidence="11">
    <location>
        <position position="191"/>
    </location>
    <ligand>
        <name>substrate</name>
    </ligand>
</feature>
<evidence type="ECO:0000256" key="5">
    <source>
        <dbReference type="ARBA" id="ARBA00022723"/>
    </source>
</evidence>
<dbReference type="EMBL" id="JGZR01000001">
    <property type="protein sequence ID" value="KFJ05190.1"/>
    <property type="molecule type" value="Genomic_DNA"/>
</dbReference>
<protein>
    <recommendedName>
        <fullName evidence="11">Hydroxyethylthiazole kinase</fullName>
        <ecNumber evidence="11">2.7.1.50</ecNumber>
    </recommendedName>
    <alternativeName>
        <fullName evidence="11">4-methyl-5-beta-hydroxyethylthiazole kinase</fullName>
        <shortName evidence="11">TH kinase</shortName>
        <shortName evidence="11">Thz kinase</shortName>
    </alternativeName>
</protein>
<evidence type="ECO:0000313" key="13">
    <source>
        <dbReference type="Proteomes" id="UP000029055"/>
    </source>
</evidence>
<dbReference type="PIRSF" id="PIRSF000513">
    <property type="entry name" value="Thz_kinase"/>
    <property type="match status" value="1"/>
</dbReference>
<evidence type="ECO:0000256" key="10">
    <source>
        <dbReference type="ARBA" id="ARBA00022977"/>
    </source>
</evidence>
<keyword evidence="9 11" id="KW-0460">Magnesium</keyword>
<comment type="function">
    <text evidence="11">Catalyzes the phosphorylation of the hydroxyl group of 4-methyl-5-beta-hydroxyethylthiazole (THZ).</text>
</comment>
<dbReference type="NCBIfam" id="NF006830">
    <property type="entry name" value="PRK09355.1"/>
    <property type="match status" value="1"/>
</dbReference>
<dbReference type="GO" id="GO:0009229">
    <property type="term" value="P:thiamine diphosphate biosynthetic process"/>
    <property type="evidence" value="ECO:0007669"/>
    <property type="project" value="UniProtKB-UniRule"/>
</dbReference>
<accession>A0A087EBN9</accession>
<comment type="catalytic activity">
    <reaction evidence="1 11">
        <text>5-(2-hydroxyethyl)-4-methylthiazole + ATP = 4-methyl-5-(2-phosphooxyethyl)-thiazole + ADP + H(+)</text>
        <dbReference type="Rhea" id="RHEA:24212"/>
        <dbReference type="ChEBI" id="CHEBI:15378"/>
        <dbReference type="ChEBI" id="CHEBI:17957"/>
        <dbReference type="ChEBI" id="CHEBI:30616"/>
        <dbReference type="ChEBI" id="CHEBI:58296"/>
        <dbReference type="ChEBI" id="CHEBI:456216"/>
        <dbReference type="EC" id="2.7.1.50"/>
    </reaction>
</comment>
<keyword evidence="5 11" id="KW-0479">Metal-binding</keyword>
<reference evidence="12 13" key="1">
    <citation type="submission" date="2014-03" db="EMBL/GenBank/DDBJ databases">
        <title>Genomics of Bifidobacteria.</title>
        <authorList>
            <person name="Ventura M."/>
            <person name="Milani C."/>
            <person name="Lugli G.A."/>
        </authorList>
    </citation>
    <scope>NUCLEOTIDE SEQUENCE [LARGE SCALE GENOMIC DNA]</scope>
    <source>
        <strain evidence="12 13">LMG 11597</strain>
    </source>
</reference>
<keyword evidence="10 11" id="KW-0784">Thiamine biosynthesis</keyword>
<dbReference type="HAMAP" id="MF_00228">
    <property type="entry name" value="Thz_kinase"/>
    <property type="match status" value="1"/>
</dbReference>
<feature type="binding site" evidence="11">
    <location>
        <position position="43"/>
    </location>
    <ligand>
        <name>substrate</name>
    </ligand>
</feature>
<sequence length="267" mass="27089">MTQVIRILENVRATTPLVHCMTNSVVPEITANVLLAIGAAPAMIDLPEDARVFAGLASALLINVGNGLGEQHQGMRLAVDAAESAHTPWILDPVAVGGLPVRTALAREVLQHHPAAVRANASEILGLTGESAGGRGVDATDEVEAALGAARSLTQSSGAVVAISGPTDVVISPDRTTRITGGSPLMPLVVGTGCSLGAVVAACIAAARSAQLTDHDGVVAAHALFAAAGTLADRQASAPASFRTAWIDALYTVKPDEVVRLAAIEES</sequence>
<dbReference type="EC" id="2.7.1.50" evidence="11"/>
<dbReference type="GO" id="GO:0004417">
    <property type="term" value="F:hydroxyethylthiazole kinase activity"/>
    <property type="evidence" value="ECO:0007669"/>
    <property type="project" value="UniProtKB-UniRule"/>
</dbReference>
<dbReference type="GO" id="GO:0009228">
    <property type="term" value="P:thiamine biosynthetic process"/>
    <property type="evidence" value="ECO:0007669"/>
    <property type="project" value="UniProtKB-KW"/>
</dbReference>
<keyword evidence="13" id="KW-1185">Reference proteome</keyword>
<dbReference type="eggNOG" id="COG2145">
    <property type="taxonomic scope" value="Bacteria"/>
</dbReference>
<organism evidence="12 13">
    <name type="scientific">Bifidobacterium subtile</name>
    <dbReference type="NCBI Taxonomy" id="77635"/>
    <lineage>
        <taxon>Bacteria</taxon>
        <taxon>Bacillati</taxon>
        <taxon>Actinomycetota</taxon>
        <taxon>Actinomycetes</taxon>
        <taxon>Bifidobacteriales</taxon>
        <taxon>Bifidobacteriaceae</taxon>
        <taxon>Bifidobacterium</taxon>
    </lineage>
</organism>
<dbReference type="AlphaFoldDB" id="A0A087EBN9"/>
<evidence type="ECO:0000313" key="12">
    <source>
        <dbReference type="EMBL" id="KFJ05190.1"/>
    </source>
</evidence>
<evidence type="ECO:0000256" key="9">
    <source>
        <dbReference type="ARBA" id="ARBA00022842"/>
    </source>
</evidence>
<dbReference type="RefSeq" id="WP_024464092.1">
    <property type="nucleotide sequence ID" value="NZ_CP062939.1"/>
</dbReference>
<gene>
    <name evidence="11" type="primary">thiM</name>
    <name evidence="12" type="ORF">BISU_1308</name>
</gene>
<evidence type="ECO:0000256" key="3">
    <source>
        <dbReference type="ARBA" id="ARBA00004868"/>
    </source>
</evidence>
<comment type="pathway">
    <text evidence="3 11">Cofactor biosynthesis; thiamine diphosphate biosynthesis; 4-methyl-5-(2-phosphoethyl)-thiazole from 5-(2-hydroxyethyl)-4-methylthiazole: step 1/1.</text>
</comment>
<dbReference type="Pfam" id="PF02110">
    <property type="entry name" value="HK"/>
    <property type="match status" value="1"/>
</dbReference>
<comment type="cofactor">
    <cofactor evidence="2 11">
        <name>Mg(2+)</name>
        <dbReference type="ChEBI" id="CHEBI:18420"/>
    </cofactor>
</comment>
<evidence type="ECO:0000256" key="4">
    <source>
        <dbReference type="ARBA" id="ARBA00022679"/>
    </source>
</evidence>
<dbReference type="Gene3D" id="3.40.1190.20">
    <property type="match status" value="1"/>
</dbReference>
<evidence type="ECO:0000256" key="1">
    <source>
        <dbReference type="ARBA" id="ARBA00001771"/>
    </source>
</evidence>
<feature type="binding site" evidence="11">
    <location>
        <position position="118"/>
    </location>
    <ligand>
        <name>ATP</name>
        <dbReference type="ChEBI" id="CHEBI:30616"/>
    </ligand>
</feature>
<evidence type="ECO:0000256" key="6">
    <source>
        <dbReference type="ARBA" id="ARBA00022741"/>
    </source>
</evidence>
<proteinExistence type="inferred from homology"/>
<dbReference type="OrthoDB" id="8909021at2"/>
<dbReference type="Proteomes" id="UP000029055">
    <property type="component" value="Unassembled WGS sequence"/>
</dbReference>
<dbReference type="GO" id="GO:0005524">
    <property type="term" value="F:ATP binding"/>
    <property type="evidence" value="ECO:0007669"/>
    <property type="project" value="UniProtKB-UniRule"/>
</dbReference>
<dbReference type="UniPathway" id="UPA00060">
    <property type="reaction ID" value="UER00139"/>
</dbReference>
<dbReference type="GO" id="GO:0000287">
    <property type="term" value="F:magnesium ion binding"/>
    <property type="evidence" value="ECO:0007669"/>
    <property type="project" value="UniProtKB-UniRule"/>
</dbReference>
<dbReference type="STRING" id="77635.BISU_1308"/>
<dbReference type="PRINTS" id="PR01099">
    <property type="entry name" value="HYETHTZKNASE"/>
</dbReference>
<keyword evidence="6 11" id="KW-0547">Nucleotide-binding</keyword>
<evidence type="ECO:0000256" key="8">
    <source>
        <dbReference type="ARBA" id="ARBA00022840"/>
    </source>
</evidence>
<keyword evidence="7 11" id="KW-0418">Kinase</keyword>
<feature type="binding site" evidence="11">
    <location>
        <position position="164"/>
    </location>
    <ligand>
        <name>ATP</name>
        <dbReference type="ChEBI" id="CHEBI:30616"/>
    </ligand>
</feature>
<dbReference type="SUPFAM" id="SSF53613">
    <property type="entry name" value="Ribokinase-like"/>
    <property type="match status" value="1"/>
</dbReference>
<dbReference type="InterPro" id="IPR000417">
    <property type="entry name" value="Hyethyz_kinase"/>
</dbReference>
<evidence type="ECO:0000256" key="11">
    <source>
        <dbReference type="HAMAP-Rule" id="MF_00228"/>
    </source>
</evidence>